<feature type="region of interest" description="Disordered" evidence="1">
    <location>
        <begin position="1"/>
        <end position="92"/>
    </location>
</feature>
<name>A0A1X6P6A8_PORUM</name>
<feature type="compositionally biased region" description="Basic and acidic residues" evidence="1">
    <location>
        <begin position="345"/>
        <end position="355"/>
    </location>
</feature>
<accession>A0A1X6P6A8</accession>
<dbReference type="AlphaFoldDB" id="A0A1X6P6A8"/>
<evidence type="ECO:0000313" key="3">
    <source>
        <dbReference type="Proteomes" id="UP000218209"/>
    </source>
</evidence>
<evidence type="ECO:0000256" key="1">
    <source>
        <dbReference type="SAM" id="MobiDB-lite"/>
    </source>
</evidence>
<proteinExistence type="predicted"/>
<feature type="region of interest" description="Disordered" evidence="1">
    <location>
        <begin position="330"/>
        <end position="355"/>
    </location>
</feature>
<feature type="compositionally biased region" description="Acidic residues" evidence="1">
    <location>
        <begin position="330"/>
        <end position="340"/>
    </location>
</feature>
<feature type="compositionally biased region" description="Low complexity" evidence="1">
    <location>
        <begin position="43"/>
        <end position="52"/>
    </location>
</feature>
<reference evidence="2 3" key="1">
    <citation type="submission" date="2017-03" db="EMBL/GenBank/DDBJ databases">
        <title>WGS assembly of Porphyra umbilicalis.</title>
        <authorList>
            <person name="Brawley S.H."/>
            <person name="Blouin N.A."/>
            <person name="Ficko-Blean E."/>
            <person name="Wheeler G.L."/>
            <person name="Lohr M."/>
            <person name="Goodson H.V."/>
            <person name="Jenkins J.W."/>
            <person name="Blaby-Haas C.E."/>
            <person name="Helliwell K.E."/>
            <person name="Chan C."/>
            <person name="Marriage T."/>
            <person name="Bhattacharya D."/>
            <person name="Klein A.S."/>
            <person name="Badis Y."/>
            <person name="Brodie J."/>
            <person name="Cao Y."/>
            <person name="Collen J."/>
            <person name="Dittami S.M."/>
            <person name="Gachon C.M."/>
            <person name="Green B.R."/>
            <person name="Karpowicz S."/>
            <person name="Kim J.W."/>
            <person name="Kudahl U."/>
            <person name="Lin S."/>
            <person name="Michel G."/>
            <person name="Mittag M."/>
            <person name="Olson B.J."/>
            <person name="Pangilinan J."/>
            <person name="Peng Y."/>
            <person name="Qiu H."/>
            <person name="Shu S."/>
            <person name="Singer J.T."/>
            <person name="Smith A.G."/>
            <person name="Sprecher B.N."/>
            <person name="Wagner V."/>
            <person name="Wang W."/>
            <person name="Wang Z.-Y."/>
            <person name="Yan J."/>
            <person name="Yarish C."/>
            <person name="Zoeuner-Riek S."/>
            <person name="Zhuang Y."/>
            <person name="Zou Y."/>
            <person name="Lindquist E.A."/>
            <person name="Grimwood J."/>
            <person name="Barry K."/>
            <person name="Rokhsar D.S."/>
            <person name="Schmutz J."/>
            <person name="Stiller J.W."/>
            <person name="Grossman A.R."/>
            <person name="Prochnik S.E."/>
        </authorList>
    </citation>
    <scope>NUCLEOTIDE SEQUENCE [LARGE SCALE GENOMIC DNA]</scope>
    <source>
        <strain evidence="2">4086291</strain>
    </source>
</reference>
<dbReference type="Proteomes" id="UP000218209">
    <property type="component" value="Unassembled WGS sequence"/>
</dbReference>
<feature type="compositionally biased region" description="Low complexity" evidence="1">
    <location>
        <begin position="27"/>
        <end position="36"/>
    </location>
</feature>
<keyword evidence="3" id="KW-1185">Reference proteome</keyword>
<gene>
    <name evidence="2" type="ORF">BU14_0194s0016</name>
</gene>
<sequence length="355" mass="36882">MSSSRKRRPDADACGDDGQRTSRPRGAQEAATGTAAQDDRAARQAAEQATRRSGPAESGHGTNEDEADKSAGAVGAAAGVRGSIPRFDEEDASCLPDYRPRLSAGGADGAGPGAAGAATAGLASPAGASVAENSPFSEIERTLVATVNGIVPGIVTSPLPPSPAHGPSGGSFVSISSHVNYTGALGGAESIIRQVGTESSFTTADGTRYPHVAGETLVKQKTYIFRFSRRLARQIIKGKVTVGAKAIFVIAMCVHFMMSGRQIAWKAPDGSDWTHADAVGTCQWWLLVPKPTARLTVNRNLQTLTKEEQSALQMSGNDVPADLVNALLDGDNDKEEEAAELDNNGGRESELELDG</sequence>
<evidence type="ECO:0000313" key="2">
    <source>
        <dbReference type="EMBL" id="OSX76377.1"/>
    </source>
</evidence>
<feature type="compositionally biased region" description="Low complexity" evidence="1">
    <location>
        <begin position="71"/>
        <end position="80"/>
    </location>
</feature>
<protein>
    <submittedName>
        <fullName evidence="2">Uncharacterized protein</fullName>
    </submittedName>
</protein>
<dbReference type="EMBL" id="KV918869">
    <property type="protein sequence ID" value="OSX76377.1"/>
    <property type="molecule type" value="Genomic_DNA"/>
</dbReference>
<organism evidence="2 3">
    <name type="scientific">Porphyra umbilicalis</name>
    <name type="common">Purple laver</name>
    <name type="synonym">Red alga</name>
    <dbReference type="NCBI Taxonomy" id="2786"/>
    <lineage>
        <taxon>Eukaryota</taxon>
        <taxon>Rhodophyta</taxon>
        <taxon>Bangiophyceae</taxon>
        <taxon>Bangiales</taxon>
        <taxon>Bangiaceae</taxon>
        <taxon>Porphyra</taxon>
    </lineage>
</organism>